<evidence type="ECO:0000259" key="1">
    <source>
        <dbReference type="Pfam" id="PF01850"/>
    </source>
</evidence>
<name>E7RV47_9BURK</name>
<dbReference type="CDD" id="cd09872">
    <property type="entry name" value="PIN_Sll0205-like"/>
    <property type="match status" value="1"/>
</dbReference>
<dbReference type="InterPro" id="IPR002716">
    <property type="entry name" value="PIN_dom"/>
</dbReference>
<accession>E7RV47</accession>
<organism evidence="2 3">
    <name type="scientific">Lautropia mirabilis ATCC 51599</name>
    <dbReference type="NCBI Taxonomy" id="887898"/>
    <lineage>
        <taxon>Bacteria</taxon>
        <taxon>Pseudomonadati</taxon>
        <taxon>Pseudomonadota</taxon>
        <taxon>Betaproteobacteria</taxon>
        <taxon>Burkholderiales</taxon>
        <taxon>Burkholderiaceae</taxon>
        <taxon>Lautropia</taxon>
    </lineage>
</organism>
<feature type="domain" description="PIN" evidence="1">
    <location>
        <begin position="3"/>
        <end position="120"/>
    </location>
</feature>
<dbReference type="RefSeq" id="WP_005672593.1">
    <property type="nucleotide sequence ID" value="NZ_CP146288.1"/>
</dbReference>
<sequence length="128" mass="14300">MKYLLDTHLLLWSARDSGKLSPTARSIIEDTCNELHFSAVSIWEIAIKASMQKPGFRVDPFLFRTLLLRNGYRELEVNGRHAAAVVSLPWLHRDPFDRMLVAQSQVEGMTLLSADGKVAAYGASILSV</sequence>
<dbReference type="InterPro" id="IPR041705">
    <property type="entry name" value="PIN_Sll0205"/>
</dbReference>
<dbReference type="PANTHER" id="PTHR36173">
    <property type="entry name" value="RIBONUCLEASE VAPC16-RELATED"/>
    <property type="match status" value="1"/>
</dbReference>
<dbReference type="eggNOG" id="COG3744">
    <property type="taxonomic scope" value="Bacteria"/>
</dbReference>
<dbReference type="InterPro" id="IPR029060">
    <property type="entry name" value="PIN-like_dom_sf"/>
</dbReference>
<dbReference type="Pfam" id="PF01850">
    <property type="entry name" value="PIN"/>
    <property type="match status" value="1"/>
</dbReference>
<dbReference type="SUPFAM" id="SSF88723">
    <property type="entry name" value="PIN domain-like"/>
    <property type="match status" value="1"/>
</dbReference>
<proteinExistence type="predicted"/>
<dbReference type="InterPro" id="IPR052919">
    <property type="entry name" value="TA_system_RNase"/>
</dbReference>
<comment type="caution">
    <text evidence="2">The sequence shown here is derived from an EMBL/GenBank/DDBJ whole genome shotgun (WGS) entry which is preliminary data.</text>
</comment>
<evidence type="ECO:0000313" key="3">
    <source>
        <dbReference type="Proteomes" id="UP000011021"/>
    </source>
</evidence>
<gene>
    <name evidence="2" type="ORF">HMPREF0551_0559</name>
</gene>
<dbReference type="HOGENOM" id="CLU_129890_0_1_4"/>
<keyword evidence="3" id="KW-1185">Reference proteome</keyword>
<dbReference type="AlphaFoldDB" id="E7RV47"/>
<dbReference type="Gene3D" id="3.40.50.1010">
    <property type="entry name" value="5'-nuclease"/>
    <property type="match status" value="1"/>
</dbReference>
<dbReference type="PANTHER" id="PTHR36173:SF2">
    <property type="entry name" value="RIBONUCLEASE VAPC16"/>
    <property type="match status" value="1"/>
</dbReference>
<protein>
    <submittedName>
        <fullName evidence="2">PIN domain protein</fullName>
    </submittedName>
</protein>
<dbReference type="EMBL" id="AEQP01000002">
    <property type="protein sequence ID" value="EFV95651.1"/>
    <property type="molecule type" value="Genomic_DNA"/>
</dbReference>
<dbReference type="STRING" id="887898.HMPREF0551_0559"/>
<reference evidence="2 3" key="1">
    <citation type="submission" date="2010-12" db="EMBL/GenBank/DDBJ databases">
        <authorList>
            <person name="Muzny D."/>
            <person name="Qin X."/>
            <person name="Deng J."/>
            <person name="Jiang H."/>
            <person name="Liu Y."/>
            <person name="Qu J."/>
            <person name="Song X.-Z."/>
            <person name="Zhang L."/>
            <person name="Thornton R."/>
            <person name="Coyle M."/>
            <person name="Francisco L."/>
            <person name="Jackson L."/>
            <person name="Javaid M."/>
            <person name="Korchina V."/>
            <person name="Kovar C."/>
            <person name="Mata R."/>
            <person name="Mathew T."/>
            <person name="Ngo R."/>
            <person name="Nguyen L."/>
            <person name="Nguyen N."/>
            <person name="Okwuonu G."/>
            <person name="Ongeri F."/>
            <person name="Pham C."/>
            <person name="Simmons D."/>
            <person name="Wilczek-Boney K."/>
            <person name="Hale W."/>
            <person name="Jakkamsetti A."/>
            <person name="Pham P."/>
            <person name="Ruth R."/>
            <person name="San Lucas F."/>
            <person name="Warren J."/>
            <person name="Zhang J."/>
            <person name="Zhao Z."/>
            <person name="Zhou C."/>
            <person name="Zhu D."/>
            <person name="Lee S."/>
            <person name="Bess C."/>
            <person name="Blankenburg K."/>
            <person name="Forbes L."/>
            <person name="Fu Q."/>
            <person name="Gubbala S."/>
            <person name="Hirani K."/>
            <person name="Jayaseelan J.C."/>
            <person name="Lara F."/>
            <person name="Munidasa M."/>
            <person name="Palculict T."/>
            <person name="Patil S."/>
            <person name="Pu L.-L."/>
            <person name="Saada N."/>
            <person name="Tang L."/>
            <person name="Weissenberger G."/>
            <person name="Zhu Y."/>
            <person name="Hemphill L."/>
            <person name="Shang Y."/>
            <person name="Youmans B."/>
            <person name="Ayvaz T."/>
            <person name="Ross M."/>
            <person name="Santibanez J."/>
            <person name="Aqrawi P."/>
            <person name="Gross S."/>
            <person name="Joshi V."/>
            <person name="Fowler G."/>
            <person name="Nazareth L."/>
            <person name="Reid J."/>
            <person name="Worley K."/>
            <person name="Petrosino J."/>
            <person name="Highlander S."/>
            <person name="Gibbs R."/>
        </authorList>
    </citation>
    <scope>NUCLEOTIDE SEQUENCE [LARGE SCALE GENOMIC DNA]</scope>
    <source>
        <strain evidence="2 3">ATCC 51599</strain>
    </source>
</reference>
<evidence type="ECO:0000313" key="2">
    <source>
        <dbReference type="EMBL" id="EFV95651.1"/>
    </source>
</evidence>
<dbReference type="Proteomes" id="UP000011021">
    <property type="component" value="Unassembled WGS sequence"/>
</dbReference>